<dbReference type="Proteomes" id="UP000193689">
    <property type="component" value="Unassembled WGS sequence"/>
</dbReference>
<gene>
    <name evidence="7" type="ORF">BCR38DRAFT_414196</name>
</gene>
<keyword evidence="4" id="KW-0720">Serine protease</keyword>
<sequence length="150" mass="15670">MESYMNLLRRAGWFVYVDTAGKGTYASIIDTGDYTKHPEFEGQATWKAIPLKEIAERVSGNGYGTHIAGTMGSVTYGIGKVVANMSLGILRLFAQSVNDAAAAAAEARLFMAVAAGNDGPPAILSSPILEPSVCTAGATDSEGNKTSFSN</sequence>
<dbReference type="InterPro" id="IPR036852">
    <property type="entry name" value="Peptidase_S8/S53_dom_sf"/>
</dbReference>
<dbReference type="Pfam" id="PF00082">
    <property type="entry name" value="Peptidase_S8"/>
    <property type="match status" value="1"/>
</dbReference>
<dbReference type="AlphaFoldDB" id="A0A1Y2DDX2"/>
<proteinExistence type="inferred from homology"/>
<dbReference type="InParanoid" id="A0A1Y2DDX2"/>
<dbReference type="STRING" id="1141098.A0A1Y2DDX2"/>
<dbReference type="GO" id="GO:0004252">
    <property type="term" value="F:serine-type endopeptidase activity"/>
    <property type="evidence" value="ECO:0007669"/>
    <property type="project" value="InterPro"/>
</dbReference>
<evidence type="ECO:0000256" key="4">
    <source>
        <dbReference type="ARBA" id="ARBA00022825"/>
    </source>
</evidence>
<dbReference type="PANTHER" id="PTHR43806">
    <property type="entry name" value="PEPTIDASE S8"/>
    <property type="match status" value="1"/>
</dbReference>
<evidence type="ECO:0000256" key="3">
    <source>
        <dbReference type="ARBA" id="ARBA00022801"/>
    </source>
</evidence>
<comment type="caution">
    <text evidence="7">The sequence shown here is derived from an EMBL/GenBank/DDBJ whole genome shotgun (WGS) entry which is preliminary data.</text>
</comment>
<evidence type="ECO:0000313" key="8">
    <source>
        <dbReference type="Proteomes" id="UP000193689"/>
    </source>
</evidence>
<evidence type="ECO:0000259" key="6">
    <source>
        <dbReference type="Pfam" id="PF00082"/>
    </source>
</evidence>
<keyword evidence="8" id="KW-1185">Reference proteome</keyword>
<dbReference type="OrthoDB" id="206201at2759"/>
<dbReference type="GeneID" id="63775120"/>
<reference evidence="7 8" key="1">
    <citation type="submission" date="2016-07" db="EMBL/GenBank/DDBJ databases">
        <title>Pervasive Adenine N6-methylation of Active Genes in Fungi.</title>
        <authorList>
            <consortium name="DOE Joint Genome Institute"/>
            <person name="Mondo S.J."/>
            <person name="Dannebaum R.O."/>
            <person name="Kuo R.C."/>
            <person name="Labutti K."/>
            <person name="Haridas S."/>
            <person name="Kuo A."/>
            <person name="Salamov A."/>
            <person name="Ahrendt S.R."/>
            <person name="Lipzen A."/>
            <person name="Sullivan W."/>
            <person name="Andreopoulos W.B."/>
            <person name="Clum A."/>
            <person name="Lindquist E."/>
            <person name="Daum C."/>
            <person name="Ramamoorthy G.K."/>
            <person name="Gryganskyi A."/>
            <person name="Culley D."/>
            <person name="Magnuson J.K."/>
            <person name="James T.Y."/>
            <person name="O'Malley M.A."/>
            <person name="Stajich J.E."/>
            <person name="Spatafora J.W."/>
            <person name="Visel A."/>
            <person name="Grigoriev I.V."/>
        </authorList>
    </citation>
    <scope>NUCLEOTIDE SEQUENCE [LARGE SCALE GENOMIC DNA]</scope>
    <source>
        <strain evidence="7 8">CBS 129021</strain>
    </source>
</reference>
<comment type="similarity">
    <text evidence="1 5">Belongs to the peptidase S8 family.</text>
</comment>
<protein>
    <submittedName>
        <fullName evidence="7">Peptidase S8/S53 domain-containing protein</fullName>
    </submittedName>
</protein>
<dbReference type="GO" id="GO:0006508">
    <property type="term" value="P:proteolysis"/>
    <property type="evidence" value="ECO:0007669"/>
    <property type="project" value="UniProtKB-KW"/>
</dbReference>
<dbReference type="RefSeq" id="XP_040710342.1">
    <property type="nucleotide sequence ID" value="XM_040858908.1"/>
</dbReference>
<dbReference type="Gene3D" id="3.40.50.200">
    <property type="entry name" value="Peptidase S8/S53 domain"/>
    <property type="match status" value="2"/>
</dbReference>
<name>A0A1Y2DDX2_9PEZI</name>
<dbReference type="InterPro" id="IPR015500">
    <property type="entry name" value="Peptidase_S8_subtilisin-rel"/>
</dbReference>
<dbReference type="PANTHER" id="PTHR43806:SF58">
    <property type="entry name" value="ALKALINE PROTEASE 1-RELATED"/>
    <property type="match status" value="1"/>
</dbReference>
<accession>A0A1Y2DDX2</accession>
<feature type="domain" description="Peptidase S8/S53" evidence="6">
    <location>
        <begin position="81"/>
        <end position="150"/>
    </location>
</feature>
<keyword evidence="2" id="KW-0645">Protease</keyword>
<dbReference type="PRINTS" id="PR00723">
    <property type="entry name" value="SUBTILISIN"/>
</dbReference>
<evidence type="ECO:0000313" key="7">
    <source>
        <dbReference type="EMBL" id="ORY56875.1"/>
    </source>
</evidence>
<keyword evidence="3" id="KW-0378">Hydrolase</keyword>
<dbReference type="InterPro" id="IPR050131">
    <property type="entry name" value="Peptidase_S8_subtilisin-like"/>
</dbReference>
<comment type="caution">
    <text evidence="5">Lacks conserved residue(s) required for the propagation of feature annotation.</text>
</comment>
<organism evidence="7 8">
    <name type="scientific">Pseudomassariella vexata</name>
    <dbReference type="NCBI Taxonomy" id="1141098"/>
    <lineage>
        <taxon>Eukaryota</taxon>
        <taxon>Fungi</taxon>
        <taxon>Dikarya</taxon>
        <taxon>Ascomycota</taxon>
        <taxon>Pezizomycotina</taxon>
        <taxon>Sordariomycetes</taxon>
        <taxon>Xylariomycetidae</taxon>
        <taxon>Amphisphaeriales</taxon>
        <taxon>Pseudomassariaceae</taxon>
        <taxon>Pseudomassariella</taxon>
    </lineage>
</organism>
<evidence type="ECO:0000256" key="2">
    <source>
        <dbReference type="ARBA" id="ARBA00022670"/>
    </source>
</evidence>
<dbReference type="InterPro" id="IPR000209">
    <property type="entry name" value="Peptidase_S8/S53_dom"/>
</dbReference>
<dbReference type="SUPFAM" id="SSF52743">
    <property type="entry name" value="Subtilisin-like"/>
    <property type="match status" value="1"/>
</dbReference>
<dbReference type="EMBL" id="MCFJ01000021">
    <property type="protein sequence ID" value="ORY56875.1"/>
    <property type="molecule type" value="Genomic_DNA"/>
</dbReference>
<dbReference type="PROSITE" id="PS51892">
    <property type="entry name" value="SUBTILASE"/>
    <property type="match status" value="1"/>
</dbReference>
<evidence type="ECO:0000256" key="5">
    <source>
        <dbReference type="PROSITE-ProRule" id="PRU01240"/>
    </source>
</evidence>
<evidence type="ECO:0000256" key="1">
    <source>
        <dbReference type="ARBA" id="ARBA00011073"/>
    </source>
</evidence>